<feature type="compositionally biased region" description="Basic and acidic residues" evidence="4">
    <location>
        <begin position="171"/>
        <end position="185"/>
    </location>
</feature>
<dbReference type="GO" id="GO:0009408">
    <property type="term" value="P:response to heat"/>
    <property type="evidence" value="ECO:0007669"/>
    <property type="project" value="TreeGrafter"/>
</dbReference>
<sequence>MRSLPMLLRMAEELTRMPRISPFHAFFNEPMWTSVAVPRNWQQIARWQDQQWAATPNVGKNGYQVSIDVSDYKPNELTVKMRDNAVIIEGKSEQQEGEQGGYISRHFLRRFALPEGYEADKAISTLSSDGVLTVSVPNPPAIEEALKERVVPIQQTGPAELNIKPNPPIENKAETIEPTNQKEKQ</sequence>
<name>A0A6J2TC18_DROLE</name>
<evidence type="ECO:0000256" key="3">
    <source>
        <dbReference type="RuleBase" id="RU003616"/>
    </source>
</evidence>
<dbReference type="GO" id="GO:0005737">
    <property type="term" value="C:cytoplasm"/>
    <property type="evidence" value="ECO:0007669"/>
    <property type="project" value="TreeGrafter"/>
</dbReference>
<evidence type="ECO:0000313" key="7">
    <source>
        <dbReference type="RefSeq" id="XP_030372507.1"/>
    </source>
</evidence>
<dbReference type="CDD" id="cd06526">
    <property type="entry name" value="metazoan_ACD"/>
    <property type="match status" value="1"/>
</dbReference>
<dbReference type="PROSITE" id="PS01031">
    <property type="entry name" value="SHSP"/>
    <property type="match status" value="1"/>
</dbReference>
<dbReference type="SUPFAM" id="SSF49764">
    <property type="entry name" value="HSP20-like chaperones"/>
    <property type="match status" value="1"/>
</dbReference>
<dbReference type="GO" id="GO:0051082">
    <property type="term" value="F:unfolded protein binding"/>
    <property type="evidence" value="ECO:0007669"/>
    <property type="project" value="TreeGrafter"/>
</dbReference>
<dbReference type="AlphaFoldDB" id="A0A6J2TC18"/>
<organism evidence="6 7">
    <name type="scientific">Drosophila lebanonensis</name>
    <name type="common">Fruit fly</name>
    <name type="synonym">Scaptodrosophila lebanonensis</name>
    <dbReference type="NCBI Taxonomy" id="7225"/>
    <lineage>
        <taxon>Eukaryota</taxon>
        <taxon>Metazoa</taxon>
        <taxon>Ecdysozoa</taxon>
        <taxon>Arthropoda</taxon>
        <taxon>Hexapoda</taxon>
        <taxon>Insecta</taxon>
        <taxon>Pterygota</taxon>
        <taxon>Neoptera</taxon>
        <taxon>Endopterygota</taxon>
        <taxon>Diptera</taxon>
        <taxon>Brachycera</taxon>
        <taxon>Muscomorpha</taxon>
        <taxon>Ephydroidea</taxon>
        <taxon>Drosophilidae</taxon>
        <taxon>Scaptodrosophila</taxon>
    </lineage>
</organism>
<dbReference type="GeneID" id="115622640"/>
<dbReference type="InterPro" id="IPR008978">
    <property type="entry name" value="HSP20-like_chaperone"/>
</dbReference>
<dbReference type="PANTHER" id="PTHR45640:SF13">
    <property type="entry name" value="HEAT SHOCK PROTEIN 22-RELATED"/>
    <property type="match status" value="1"/>
</dbReference>
<dbReference type="Gene3D" id="2.60.40.790">
    <property type="match status" value="1"/>
</dbReference>
<dbReference type="Proteomes" id="UP000504634">
    <property type="component" value="Unplaced"/>
</dbReference>
<dbReference type="PRINTS" id="PR00299">
    <property type="entry name" value="ACRYSTALLIN"/>
</dbReference>
<dbReference type="GO" id="GO:0042026">
    <property type="term" value="P:protein refolding"/>
    <property type="evidence" value="ECO:0007669"/>
    <property type="project" value="TreeGrafter"/>
</dbReference>
<keyword evidence="6" id="KW-1185">Reference proteome</keyword>
<evidence type="ECO:0000256" key="4">
    <source>
        <dbReference type="SAM" id="MobiDB-lite"/>
    </source>
</evidence>
<reference evidence="7" key="1">
    <citation type="submission" date="2025-08" db="UniProtKB">
        <authorList>
            <consortium name="RefSeq"/>
        </authorList>
    </citation>
    <scope>IDENTIFICATION</scope>
    <source>
        <strain evidence="7">11010-0011.00</strain>
        <tissue evidence="7">Whole body</tissue>
    </source>
</reference>
<dbReference type="OrthoDB" id="1431247at2759"/>
<dbReference type="PANTHER" id="PTHR45640">
    <property type="entry name" value="HEAT SHOCK PROTEIN HSP-12.2-RELATED"/>
    <property type="match status" value="1"/>
</dbReference>
<evidence type="ECO:0000256" key="1">
    <source>
        <dbReference type="ARBA" id="ARBA00023016"/>
    </source>
</evidence>
<keyword evidence="1 7" id="KW-0346">Stress response</keyword>
<dbReference type="Pfam" id="PF00011">
    <property type="entry name" value="HSP20"/>
    <property type="match status" value="1"/>
</dbReference>
<proteinExistence type="inferred from homology"/>
<gene>
    <name evidence="7" type="primary">LOC115622640</name>
</gene>
<evidence type="ECO:0000313" key="6">
    <source>
        <dbReference type="Proteomes" id="UP000504634"/>
    </source>
</evidence>
<protein>
    <submittedName>
        <fullName evidence="7">Heat shock protein 22</fullName>
    </submittedName>
</protein>
<evidence type="ECO:0000256" key="2">
    <source>
        <dbReference type="PROSITE-ProRule" id="PRU00285"/>
    </source>
</evidence>
<dbReference type="GO" id="GO:0005634">
    <property type="term" value="C:nucleus"/>
    <property type="evidence" value="ECO:0007669"/>
    <property type="project" value="TreeGrafter"/>
</dbReference>
<dbReference type="InterPro" id="IPR001436">
    <property type="entry name" value="Alpha-crystallin/sHSP_animal"/>
</dbReference>
<feature type="domain" description="SHSP" evidence="5">
    <location>
        <begin position="45"/>
        <end position="156"/>
    </location>
</feature>
<dbReference type="RefSeq" id="XP_030372507.1">
    <property type="nucleotide sequence ID" value="XM_030516647.1"/>
</dbReference>
<accession>A0A6J2TC18</accession>
<dbReference type="InterPro" id="IPR002068">
    <property type="entry name" value="A-crystallin/Hsp20_dom"/>
</dbReference>
<evidence type="ECO:0000259" key="5">
    <source>
        <dbReference type="PROSITE" id="PS01031"/>
    </source>
</evidence>
<comment type="similarity">
    <text evidence="2 3">Belongs to the small heat shock protein (HSP20) family.</text>
</comment>
<feature type="region of interest" description="Disordered" evidence="4">
    <location>
        <begin position="156"/>
        <end position="185"/>
    </location>
</feature>